<feature type="domain" description="Gamma-glutamylcyclotransferase AIG2-like" evidence="1">
    <location>
        <begin position="4"/>
        <end position="109"/>
    </location>
</feature>
<dbReference type="EMBL" id="JAMYJR010000033">
    <property type="protein sequence ID" value="MCO8275026.1"/>
    <property type="molecule type" value="Genomic_DNA"/>
</dbReference>
<organism evidence="2 3">
    <name type="scientific">Paractinoplanes aksuensis</name>
    <dbReference type="NCBI Taxonomy" id="2939490"/>
    <lineage>
        <taxon>Bacteria</taxon>
        <taxon>Bacillati</taxon>
        <taxon>Actinomycetota</taxon>
        <taxon>Actinomycetes</taxon>
        <taxon>Micromonosporales</taxon>
        <taxon>Micromonosporaceae</taxon>
        <taxon>Paractinoplanes</taxon>
    </lineage>
</organism>
<evidence type="ECO:0000313" key="2">
    <source>
        <dbReference type="EMBL" id="MCO8275026.1"/>
    </source>
</evidence>
<evidence type="ECO:0000313" key="3">
    <source>
        <dbReference type="Proteomes" id="UP001523369"/>
    </source>
</evidence>
<dbReference type="Gene3D" id="3.10.490.10">
    <property type="entry name" value="Gamma-glutamyl cyclotransferase-like"/>
    <property type="match status" value="1"/>
</dbReference>
<keyword evidence="3" id="KW-1185">Reference proteome</keyword>
<protein>
    <submittedName>
        <fullName evidence="2">Gamma-glutamylcyclotransferase</fullName>
    </submittedName>
</protein>
<reference evidence="2 3" key="1">
    <citation type="submission" date="2022-06" db="EMBL/GenBank/DDBJ databases">
        <title>New Species of the Genus Actinoplanes, ActinopZanes ferrugineus.</title>
        <authorList>
            <person name="Ding P."/>
        </authorList>
    </citation>
    <scope>NUCLEOTIDE SEQUENCE [LARGE SCALE GENOMIC DNA]</scope>
    <source>
        <strain evidence="2 3">TRM88003</strain>
    </source>
</reference>
<evidence type="ECO:0000259" key="1">
    <source>
        <dbReference type="Pfam" id="PF06094"/>
    </source>
</evidence>
<dbReference type="SUPFAM" id="SSF110857">
    <property type="entry name" value="Gamma-glutamyl cyclotransferase-like"/>
    <property type="match status" value="1"/>
</dbReference>
<dbReference type="InterPro" id="IPR013024">
    <property type="entry name" value="GGCT-like"/>
</dbReference>
<accession>A0ABT1DVZ8</accession>
<dbReference type="InterPro" id="IPR009288">
    <property type="entry name" value="AIG2-like_dom"/>
</dbReference>
<name>A0ABT1DVZ8_9ACTN</name>
<comment type="caution">
    <text evidence="2">The sequence shown here is derived from an EMBL/GenBank/DDBJ whole genome shotgun (WGS) entry which is preliminary data.</text>
</comment>
<proteinExistence type="predicted"/>
<sequence>MPLLFSYGTLRDPAVQEANFGRTLPGRDDSIVGYRLDVLEIADAEVVALSGQSHHPILVATGSPADTVDGSVLELTDDELRRADDYEVDDYHRVQVPLVSGGTAWVYVAR</sequence>
<dbReference type="InterPro" id="IPR036568">
    <property type="entry name" value="GGCT-like_sf"/>
</dbReference>
<gene>
    <name evidence="2" type="ORF">M1L60_31055</name>
</gene>
<dbReference type="Pfam" id="PF06094">
    <property type="entry name" value="GGACT"/>
    <property type="match status" value="1"/>
</dbReference>
<dbReference type="CDD" id="cd06661">
    <property type="entry name" value="GGCT_like"/>
    <property type="match status" value="1"/>
</dbReference>
<dbReference type="Proteomes" id="UP001523369">
    <property type="component" value="Unassembled WGS sequence"/>
</dbReference>
<dbReference type="RefSeq" id="WP_253241089.1">
    <property type="nucleotide sequence ID" value="NZ_JAMYJR010000033.1"/>
</dbReference>